<dbReference type="Gene3D" id="4.10.80.30">
    <property type="entry name" value="DNA polymerase, domain 6"/>
    <property type="match status" value="1"/>
</dbReference>
<comment type="similarity">
    <text evidence="1">Belongs to the glycosyl hydrolase 73 family.</text>
</comment>
<evidence type="ECO:0000259" key="5">
    <source>
        <dbReference type="PROSITE" id="PS50911"/>
    </source>
</evidence>
<accession>A0ABQ1NMR1</accession>
<dbReference type="EMBL" id="BMKI01000001">
    <property type="protein sequence ID" value="GGC78164.1"/>
    <property type="molecule type" value="Genomic_DNA"/>
</dbReference>
<gene>
    <name evidence="6" type="ORF">GCM10011573_04820</name>
</gene>
<dbReference type="SMART" id="SM00047">
    <property type="entry name" value="LYZ2"/>
    <property type="match status" value="1"/>
</dbReference>
<dbReference type="PROSITE" id="PS50911">
    <property type="entry name" value="CHAP"/>
    <property type="match status" value="1"/>
</dbReference>
<evidence type="ECO:0000313" key="6">
    <source>
        <dbReference type="EMBL" id="GGC78164.1"/>
    </source>
</evidence>
<dbReference type="InterPro" id="IPR002901">
    <property type="entry name" value="MGlyc_endo_b_GlcNAc-like_dom"/>
</dbReference>
<protein>
    <recommendedName>
        <fullName evidence="5">Peptidase C51 domain-containing protein</fullName>
    </recommendedName>
</protein>
<evidence type="ECO:0000256" key="3">
    <source>
        <dbReference type="SAM" id="MobiDB-lite"/>
    </source>
</evidence>
<dbReference type="Proteomes" id="UP000630615">
    <property type="component" value="Unassembled WGS sequence"/>
</dbReference>
<comment type="caution">
    <text evidence="6">The sequence shown here is derived from an EMBL/GenBank/DDBJ whole genome shotgun (WGS) entry which is preliminary data.</text>
</comment>
<keyword evidence="4" id="KW-0732">Signal</keyword>
<sequence>MKRKILSFQMIVALLSVNLIPVASYADELSQSESGTIEDSSTTETTESSSTEETSTSTSDSSTSGTETSTTESNETGTTDSSVAPQPPVVSPEPVQPQPPVEPAVPAAPEEEVVVDQVPVVTDNGLTVQPNQEISVVKNEPTENFIRRIGEKARAVGQKNDLYASVMIAQAILETGAGGSQLSQQPYHNLFGIKGEYKGESIVFSTQEDDGSGNLYTIDAAFKQYPSYKESFEDYAKLMKEGIDSNPEIYSGTWKKNAVTYQEATKSLTGVYATDTSYDQKLNAFIEEYNLTEYDKAQPSQTASGMIIADTHPDSDFEDYTGETFPGSEAYAEGNCTQYVYNRIVQLDGSVETTMGNGMDWGATGKANGYEVTNKPKAGTAVSFQPGVAGADGTYGHVAFVEHVYEDGSILISEMNAAGLGVVSFRVIDQNTANTLAYVTPK</sequence>
<evidence type="ECO:0000256" key="4">
    <source>
        <dbReference type="SAM" id="SignalP"/>
    </source>
</evidence>
<dbReference type="Pfam" id="PF05257">
    <property type="entry name" value="CHAP"/>
    <property type="match status" value="1"/>
</dbReference>
<dbReference type="InterPro" id="IPR007921">
    <property type="entry name" value="CHAP_dom"/>
</dbReference>
<evidence type="ECO:0000256" key="2">
    <source>
        <dbReference type="ARBA" id="ARBA00022801"/>
    </source>
</evidence>
<keyword evidence="7" id="KW-1185">Reference proteome</keyword>
<evidence type="ECO:0000313" key="7">
    <source>
        <dbReference type="Proteomes" id="UP000630615"/>
    </source>
</evidence>
<name>A0ABQ1NMR1_9ENTE</name>
<dbReference type="SUPFAM" id="SSF54001">
    <property type="entry name" value="Cysteine proteinases"/>
    <property type="match status" value="1"/>
</dbReference>
<dbReference type="RefSeq" id="WP_088268398.1">
    <property type="nucleotide sequence ID" value="NZ_BMKI01000001.1"/>
</dbReference>
<feature type="signal peptide" evidence="4">
    <location>
        <begin position="1"/>
        <end position="26"/>
    </location>
</feature>
<reference evidence="7" key="1">
    <citation type="journal article" date="2019" name="Int. J. Syst. Evol. Microbiol.">
        <title>The Global Catalogue of Microorganisms (GCM) 10K type strain sequencing project: providing services to taxonomists for standard genome sequencing and annotation.</title>
        <authorList>
            <consortium name="The Broad Institute Genomics Platform"/>
            <consortium name="The Broad Institute Genome Sequencing Center for Infectious Disease"/>
            <person name="Wu L."/>
            <person name="Ma J."/>
        </authorList>
    </citation>
    <scope>NUCLEOTIDE SEQUENCE [LARGE SCALE GENOMIC DNA]</scope>
    <source>
        <strain evidence="7">CGMCC 1.15942</strain>
    </source>
</reference>
<dbReference type="Pfam" id="PF01832">
    <property type="entry name" value="Glucosaminidase"/>
    <property type="match status" value="1"/>
</dbReference>
<feature type="region of interest" description="Disordered" evidence="3">
    <location>
        <begin position="28"/>
        <end position="109"/>
    </location>
</feature>
<evidence type="ECO:0000256" key="1">
    <source>
        <dbReference type="ARBA" id="ARBA00010266"/>
    </source>
</evidence>
<feature type="compositionally biased region" description="Pro residues" evidence="3">
    <location>
        <begin position="85"/>
        <end position="103"/>
    </location>
</feature>
<organism evidence="6 7">
    <name type="scientific">Enterococcus wangshanyuanii</name>
    <dbReference type="NCBI Taxonomy" id="2005703"/>
    <lineage>
        <taxon>Bacteria</taxon>
        <taxon>Bacillati</taxon>
        <taxon>Bacillota</taxon>
        <taxon>Bacilli</taxon>
        <taxon>Lactobacillales</taxon>
        <taxon>Enterococcaceae</taxon>
        <taxon>Enterococcus</taxon>
    </lineage>
</organism>
<dbReference type="PANTHER" id="PTHR33308">
    <property type="entry name" value="PEPTIDOGLYCAN HYDROLASE FLGJ"/>
    <property type="match status" value="1"/>
</dbReference>
<feature type="compositionally biased region" description="Low complexity" evidence="3">
    <location>
        <begin position="32"/>
        <end position="84"/>
    </location>
</feature>
<keyword evidence="2" id="KW-0378">Hydrolase</keyword>
<dbReference type="Gene3D" id="3.90.1720.10">
    <property type="entry name" value="endopeptidase domain like (from Nostoc punctiforme)"/>
    <property type="match status" value="1"/>
</dbReference>
<feature type="domain" description="Peptidase C51" evidence="5">
    <location>
        <begin position="311"/>
        <end position="440"/>
    </location>
</feature>
<proteinExistence type="inferred from homology"/>
<feature type="chain" id="PRO_5046297813" description="Peptidase C51 domain-containing protein" evidence="4">
    <location>
        <begin position="27"/>
        <end position="442"/>
    </location>
</feature>
<dbReference type="InterPro" id="IPR051056">
    <property type="entry name" value="Glycosyl_Hydrolase_73"/>
</dbReference>
<dbReference type="InterPro" id="IPR038765">
    <property type="entry name" value="Papain-like_cys_pep_sf"/>
</dbReference>
<dbReference type="Gene3D" id="1.10.530.10">
    <property type="match status" value="1"/>
</dbReference>
<dbReference type="PANTHER" id="PTHR33308:SF9">
    <property type="entry name" value="PEPTIDOGLYCAN HYDROLASE FLGJ"/>
    <property type="match status" value="1"/>
</dbReference>